<dbReference type="EMBL" id="MSDW01000001">
    <property type="protein sequence ID" value="OKY78909.1"/>
    <property type="molecule type" value="Genomic_DNA"/>
</dbReference>
<dbReference type="GO" id="GO:0004017">
    <property type="term" value="F:AMP kinase activity"/>
    <property type="evidence" value="ECO:0007669"/>
    <property type="project" value="UniProtKB-UniRule"/>
</dbReference>
<evidence type="ECO:0000256" key="9">
    <source>
        <dbReference type="ARBA" id="ARBA00022777"/>
    </source>
</evidence>
<evidence type="ECO:0000256" key="11">
    <source>
        <dbReference type="ARBA" id="ARBA00033336"/>
    </source>
</evidence>
<keyword evidence="8 12" id="KW-0547">Nucleotide-binding</keyword>
<dbReference type="GO" id="GO:0005524">
    <property type="term" value="F:ATP binding"/>
    <property type="evidence" value="ECO:0007669"/>
    <property type="project" value="UniProtKB-UniRule"/>
</dbReference>
<dbReference type="SUPFAM" id="SSF52540">
    <property type="entry name" value="P-loop containing nucleoside triphosphate hydrolases"/>
    <property type="match status" value="1"/>
</dbReference>
<dbReference type="NCBIfam" id="NF003122">
    <property type="entry name" value="PRK04040.1"/>
    <property type="match status" value="1"/>
</dbReference>
<gene>
    <name evidence="12" type="primary">adkA</name>
    <name evidence="14" type="ORF">BTN85_1413</name>
</gene>
<organism evidence="14 15">
    <name type="scientific">Methanohalarchaeum thermophilum</name>
    <dbReference type="NCBI Taxonomy" id="1903181"/>
    <lineage>
        <taxon>Archaea</taxon>
        <taxon>Methanobacteriati</taxon>
        <taxon>Methanobacteriota</taxon>
        <taxon>Methanonatronarchaeia</taxon>
        <taxon>Methanonatronarchaeales</taxon>
        <taxon>Methanonatronarchaeaceae</taxon>
        <taxon>Candidatus Methanohalarchaeum</taxon>
    </lineage>
</organism>
<proteinExistence type="inferred from homology"/>
<keyword evidence="6 12" id="KW-0963">Cytoplasm</keyword>
<name>A0A1Q6DX13_METT1</name>
<evidence type="ECO:0000256" key="5">
    <source>
        <dbReference type="ARBA" id="ARBA00019926"/>
    </source>
</evidence>
<feature type="region of interest" description="Disordered" evidence="13">
    <location>
        <begin position="126"/>
        <end position="151"/>
    </location>
</feature>
<dbReference type="STRING" id="1903181.BTN85_1413"/>
<reference evidence="14" key="1">
    <citation type="submission" date="2016-12" db="EMBL/GenBank/DDBJ databases">
        <title>Discovery of methanogenic haloarchaea.</title>
        <authorList>
            <person name="Sorokin D.Y."/>
            <person name="Makarova K.S."/>
            <person name="Abbas B."/>
            <person name="Ferrer M."/>
            <person name="Golyshin P.N."/>
        </authorList>
    </citation>
    <scope>NUCLEOTIDE SEQUENCE [LARGE SCALE GENOMIC DNA]</scope>
    <source>
        <strain evidence="14">HMET1</strain>
    </source>
</reference>
<accession>A0A1Q6DX13</accession>
<dbReference type="FunCoup" id="A0A1Q6DX13">
    <property type="interactions" value="91"/>
</dbReference>
<dbReference type="EC" id="2.7.4.3" evidence="4 12"/>
<evidence type="ECO:0000256" key="12">
    <source>
        <dbReference type="HAMAP-Rule" id="MF_00234"/>
    </source>
</evidence>
<evidence type="ECO:0000256" key="7">
    <source>
        <dbReference type="ARBA" id="ARBA00022679"/>
    </source>
</evidence>
<dbReference type="InterPro" id="IPR023477">
    <property type="entry name" value="Adenylate_kinase_AdkA"/>
</dbReference>
<evidence type="ECO:0000256" key="10">
    <source>
        <dbReference type="ARBA" id="ARBA00022840"/>
    </source>
</evidence>
<evidence type="ECO:0000256" key="1">
    <source>
        <dbReference type="ARBA" id="ARBA00000582"/>
    </source>
</evidence>
<feature type="binding site" evidence="12">
    <location>
        <begin position="9"/>
        <end position="17"/>
    </location>
    <ligand>
        <name>ATP</name>
        <dbReference type="ChEBI" id="CHEBI:30616"/>
    </ligand>
</feature>
<evidence type="ECO:0000256" key="2">
    <source>
        <dbReference type="ARBA" id="ARBA00004496"/>
    </source>
</evidence>
<dbReference type="InParanoid" id="A0A1Q6DX13"/>
<comment type="caution">
    <text evidence="14">The sequence shown here is derived from an EMBL/GenBank/DDBJ whole genome shotgun (WGS) entry which is preliminary data.</text>
</comment>
<evidence type="ECO:0000313" key="15">
    <source>
        <dbReference type="Proteomes" id="UP000185744"/>
    </source>
</evidence>
<dbReference type="Gene3D" id="3.40.50.300">
    <property type="entry name" value="P-loop containing nucleotide triphosphate hydrolases"/>
    <property type="match status" value="1"/>
</dbReference>
<keyword evidence="7 12" id="KW-0808">Transferase</keyword>
<dbReference type="HAMAP" id="MF_00234">
    <property type="entry name" value="Adenylate_kinase_AdkA"/>
    <property type="match status" value="1"/>
</dbReference>
<protein>
    <recommendedName>
        <fullName evidence="5 12">Adenylate kinase</fullName>
        <shortName evidence="12">AK</shortName>
        <ecNumber evidence="4 12">2.7.4.3</ecNumber>
    </recommendedName>
    <alternativeName>
        <fullName evidence="11 12">ATP-AMP transphosphorylase</fullName>
    </alternativeName>
</protein>
<dbReference type="Proteomes" id="UP000185744">
    <property type="component" value="Unassembled WGS sequence"/>
</dbReference>
<comment type="similarity">
    <text evidence="3 12">Belongs to the archaeal adenylate kinase family.</text>
</comment>
<evidence type="ECO:0000256" key="13">
    <source>
        <dbReference type="SAM" id="MobiDB-lite"/>
    </source>
</evidence>
<keyword evidence="15" id="KW-1185">Reference proteome</keyword>
<dbReference type="Pfam" id="PF13207">
    <property type="entry name" value="AAA_17"/>
    <property type="match status" value="1"/>
</dbReference>
<dbReference type="GO" id="GO:0005737">
    <property type="term" value="C:cytoplasm"/>
    <property type="evidence" value="ECO:0007669"/>
    <property type="project" value="UniProtKB-SubCell"/>
</dbReference>
<dbReference type="AlphaFoldDB" id="A0A1Q6DX13"/>
<evidence type="ECO:0000313" key="14">
    <source>
        <dbReference type="EMBL" id="OKY78909.1"/>
    </source>
</evidence>
<evidence type="ECO:0000256" key="3">
    <source>
        <dbReference type="ARBA" id="ARBA00007088"/>
    </source>
</evidence>
<comment type="catalytic activity">
    <reaction evidence="1 12">
        <text>AMP + ATP = 2 ADP</text>
        <dbReference type="Rhea" id="RHEA:12973"/>
        <dbReference type="ChEBI" id="CHEBI:30616"/>
        <dbReference type="ChEBI" id="CHEBI:456215"/>
        <dbReference type="ChEBI" id="CHEBI:456216"/>
        <dbReference type="EC" id="2.7.4.3"/>
    </reaction>
</comment>
<evidence type="ECO:0000256" key="4">
    <source>
        <dbReference type="ARBA" id="ARBA00012955"/>
    </source>
</evidence>
<evidence type="ECO:0000256" key="6">
    <source>
        <dbReference type="ARBA" id="ARBA00022490"/>
    </source>
</evidence>
<dbReference type="InterPro" id="IPR027417">
    <property type="entry name" value="P-loop_NTPase"/>
</dbReference>
<keyword evidence="9 12" id="KW-0418">Kinase</keyword>
<sequence>MSEVIVLTGSPGVGKTTVTDKALESTEKTYQMVNYGDKMLEVAKDQGLVEDRDQMRKLEPSQQKNLQKKAGEEISKMAEEKPVIVDTHSTIKTPRGYLPGMPEWVLKPLNPDLIIVIEADPQEIISRRKKDQEERERDLETEEDLAEHQSMNRSAAMAYSVFTGATVKIIQNHDGKLEEAAQKLSRVFDEG</sequence>
<comment type="subcellular location">
    <subcellularLocation>
        <location evidence="2 12">Cytoplasm</location>
    </subcellularLocation>
</comment>
<evidence type="ECO:0000256" key="8">
    <source>
        <dbReference type="ARBA" id="ARBA00022741"/>
    </source>
</evidence>
<keyword evidence="10 12" id="KW-0067">ATP-binding</keyword>